<keyword evidence="6" id="KW-0472">Membrane</keyword>
<dbReference type="GO" id="GO:0000155">
    <property type="term" value="F:phosphorelay sensor kinase activity"/>
    <property type="evidence" value="ECO:0007669"/>
    <property type="project" value="InterPro"/>
</dbReference>
<feature type="transmembrane region" description="Helical" evidence="6">
    <location>
        <begin position="153"/>
        <end position="177"/>
    </location>
</feature>
<dbReference type="SUPFAM" id="SSF55874">
    <property type="entry name" value="ATPase domain of HSP90 chaperone/DNA topoisomerase II/histidine kinase"/>
    <property type="match status" value="1"/>
</dbReference>
<keyword evidence="2" id="KW-0597">Phosphoprotein</keyword>
<dbReference type="RefSeq" id="WP_068463419.1">
    <property type="nucleotide sequence ID" value="NZ_LMTR01000078.1"/>
</dbReference>
<keyword evidence="4 8" id="KW-0418">Kinase</keyword>
<comment type="subcellular location">
    <subcellularLocation>
        <location evidence="1">Membrane</location>
    </subcellularLocation>
</comment>
<evidence type="ECO:0000256" key="4">
    <source>
        <dbReference type="ARBA" id="ARBA00022777"/>
    </source>
</evidence>
<proteinExistence type="predicted"/>
<dbReference type="Gene3D" id="3.30.565.10">
    <property type="entry name" value="Histidine kinase-like ATPase, C-terminal domain"/>
    <property type="match status" value="1"/>
</dbReference>
<dbReference type="PANTHER" id="PTHR24421:SF58">
    <property type="entry name" value="SIGNAL TRANSDUCTION HISTIDINE-PROTEIN KINASE_PHOSPHATASE UHPB"/>
    <property type="match status" value="1"/>
</dbReference>
<keyword evidence="3" id="KW-0808">Transferase</keyword>
<dbReference type="Proteomes" id="UP000059074">
    <property type="component" value="Unassembled WGS sequence"/>
</dbReference>
<dbReference type="InterPro" id="IPR050482">
    <property type="entry name" value="Sensor_HK_TwoCompSys"/>
</dbReference>
<evidence type="ECO:0000256" key="6">
    <source>
        <dbReference type="SAM" id="Phobius"/>
    </source>
</evidence>
<keyword evidence="5" id="KW-0902">Two-component regulatory system</keyword>
<dbReference type="SMART" id="SM00304">
    <property type="entry name" value="HAMP"/>
    <property type="match status" value="1"/>
</dbReference>
<dbReference type="AlphaFoldDB" id="A0A125NU48"/>
<dbReference type="STRING" id="121290.APY04_2758"/>
<keyword evidence="6" id="KW-0812">Transmembrane</keyword>
<dbReference type="InterPro" id="IPR036890">
    <property type="entry name" value="HATPase_C_sf"/>
</dbReference>
<dbReference type="Gene3D" id="1.20.5.1930">
    <property type="match status" value="1"/>
</dbReference>
<evidence type="ECO:0000259" key="7">
    <source>
        <dbReference type="PROSITE" id="PS50885"/>
    </source>
</evidence>
<feature type="domain" description="HAMP" evidence="7">
    <location>
        <begin position="173"/>
        <end position="225"/>
    </location>
</feature>
<evidence type="ECO:0000256" key="3">
    <source>
        <dbReference type="ARBA" id="ARBA00022679"/>
    </source>
</evidence>
<feature type="transmembrane region" description="Helical" evidence="6">
    <location>
        <begin position="6"/>
        <end position="26"/>
    </location>
</feature>
<dbReference type="PANTHER" id="PTHR24421">
    <property type="entry name" value="NITRATE/NITRITE SENSOR PROTEIN NARX-RELATED"/>
    <property type="match status" value="1"/>
</dbReference>
<evidence type="ECO:0000313" key="8">
    <source>
        <dbReference type="EMBL" id="KWT65520.1"/>
    </source>
</evidence>
<accession>A0A125NU48</accession>
<sequence length="448" mass="49249">MRLLTLLLIRLAAIVLLCLAFTVAWITRDTYREIEADVAATSERMGQHLQMLHWQHIMSRMEWETLSTQSLISPGVCVKYGPPQRDVRTVCSQLEAIGPLPPDWFSSVYMAVFGAHQPVQQYLSIREKDAGLVITYADPNASLRRAWHEISTVVRVSVLMAAGIALLAAFMIGHALLPANAIVEALHKLEDGRLRRPIGRFKSAEFNHIADAVNRLADRLQQTNAERLALTAQLFQVQEDERRALARDLHDEFGQAFAATSALAALIETNAPDDRPDIAEDARSILRTQQQIMDTLRTTLVRLRSQSIEEVGLEASLRQLVSDFNRQTKAGTVYRLQIVSDLAALPKRAAIDVYRIVQECLTNASKHGKPSEVTVRLEIAGSIASELALTIEDDGGGDASRVQTSFGHGIVGIRERLAALGGVMSIGNARQGIRITATVPLAASELCA</sequence>
<dbReference type="PATRIC" id="fig|121290.4.peg.47"/>
<dbReference type="Pfam" id="PF02518">
    <property type="entry name" value="HATPase_c"/>
    <property type="match status" value="1"/>
</dbReference>
<evidence type="ECO:0000313" key="9">
    <source>
        <dbReference type="Proteomes" id="UP000059074"/>
    </source>
</evidence>
<dbReference type="GO" id="GO:0046983">
    <property type="term" value="F:protein dimerization activity"/>
    <property type="evidence" value="ECO:0007669"/>
    <property type="project" value="InterPro"/>
</dbReference>
<dbReference type="CDD" id="cd16917">
    <property type="entry name" value="HATPase_UhpB-NarQ-NarX-like"/>
    <property type="match status" value="1"/>
</dbReference>
<reference evidence="8 9" key="1">
    <citation type="submission" date="2015-10" db="EMBL/GenBank/DDBJ databases">
        <title>Transcriptomic analysis of a linuron degrading triple-species bacterial consortium.</title>
        <authorList>
            <person name="Albers P."/>
        </authorList>
    </citation>
    <scope>NUCLEOTIDE SEQUENCE [LARGE SCALE GENOMIC DNA]</scope>
    <source>
        <strain evidence="8 9">WDL6</strain>
    </source>
</reference>
<evidence type="ECO:0000256" key="5">
    <source>
        <dbReference type="ARBA" id="ARBA00023012"/>
    </source>
</evidence>
<name>A0A125NU48_HYPSL</name>
<dbReference type="Pfam" id="PF07730">
    <property type="entry name" value="HisKA_3"/>
    <property type="match status" value="1"/>
</dbReference>
<dbReference type="InterPro" id="IPR003594">
    <property type="entry name" value="HATPase_dom"/>
</dbReference>
<evidence type="ECO:0000256" key="1">
    <source>
        <dbReference type="ARBA" id="ARBA00004370"/>
    </source>
</evidence>
<gene>
    <name evidence="8" type="ORF">APY04_2758</name>
</gene>
<organism evidence="8 9">
    <name type="scientific">Hyphomicrobium sulfonivorans</name>
    <dbReference type="NCBI Taxonomy" id="121290"/>
    <lineage>
        <taxon>Bacteria</taxon>
        <taxon>Pseudomonadati</taxon>
        <taxon>Pseudomonadota</taxon>
        <taxon>Alphaproteobacteria</taxon>
        <taxon>Hyphomicrobiales</taxon>
        <taxon>Hyphomicrobiaceae</taxon>
        <taxon>Hyphomicrobium</taxon>
    </lineage>
</organism>
<dbReference type="InterPro" id="IPR003660">
    <property type="entry name" value="HAMP_dom"/>
</dbReference>
<comment type="caution">
    <text evidence="8">The sequence shown here is derived from an EMBL/GenBank/DDBJ whole genome shotgun (WGS) entry which is preliminary data.</text>
</comment>
<evidence type="ECO:0000256" key="2">
    <source>
        <dbReference type="ARBA" id="ARBA00022553"/>
    </source>
</evidence>
<keyword evidence="6" id="KW-1133">Transmembrane helix</keyword>
<dbReference type="PROSITE" id="PS50885">
    <property type="entry name" value="HAMP"/>
    <property type="match status" value="1"/>
</dbReference>
<dbReference type="Gene3D" id="6.10.340.10">
    <property type="match status" value="1"/>
</dbReference>
<keyword evidence="9" id="KW-1185">Reference proteome</keyword>
<dbReference type="EMBL" id="LMTR01000078">
    <property type="protein sequence ID" value="KWT65520.1"/>
    <property type="molecule type" value="Genomic_DNA"/>
</dbReference>
<protein>
    <submittedName>
        <fullName evidence="8">Sensor histidine kinase</fullName>
    </submittedName>
</protein>
<dbReference type="OrthoDB" id="9778496at2"/>
<dbReference type="InterPro" id="IPR011712">
    <property type="entry name" value="Sig_transdc_His_kin_sub3_dim/P"/>
</dbReference>
<dbReference type="GO" id="GO:0016020">
    <property type="term" value="C:membrane"/>
    <property type="evidence" value="ECO:0007669"/>
    <property type="project" value="UniProtKB-SubCell"/>
</dbReference>